<dbReference type="PROSITE" id="PS00198">
    <property type="entry name" value="4FE4S_FER_1"/>
    <property type="match status" value="1"/>
</dbReference>
<dbReference type="SUPFAM" id="SSF54862">
    <property type="entry name" value="4Fe-4S ferredoxins"/>
    <property type="match status" value="1"/>
</dbReference>
<dbReference type="GO" id="GO:0051539">
    <property type="term" value="F:4 iron, 4 sulfur cluster binding"/>
    <property type="evidence" value="ECO:0007669"/>
    <property type="project" value="UniProtKB-KW"/>
</dbReference>
<dbReference type="GO" id="GO:0046872">
    <property type="term" value="F:metal ion binding"/>
    <property type="evidence" value="ECO:0007669"/>
    <property type="project" value="UniProtKB-KW"/>
</dbReference>
<keyword evidence="3" id="KW-0479">Metal-binding</keyword>
<dbReference type="NCBIfam" id="TIGR02179">
    <property type="entry name" value="PorD_KorD"/>
    <property type="match status" value="1"/>
</dbReference>
<evidence type="ECO:0000256" key="5">
    <source>
        <dbReference type="ARBA" id="ARBA00023004"/>
    </source>
</evidence>
<dbReference type="InterPro" id="IPR011898">
    <property type="entry name" value="PorD_KorD"/>
</dbReference>
<dbReference type="Proteomes" id="UP000885847">
    <property type="component" value="Unassembled WGS sequence"/>
</dbReference>
<evidence type="ECO:0000259" key="7">
    <source>
        <dbReference type="PROSITE" id="PS51379"/>
    </source>
</evidence>
<feature type="domain" description="4Fe-4S ferredoxin-type" evidence="7">
    <location>
        <begin position="76"/>
        <end position="105"/>
    </location>
</feature>
<dbReference type="GO" id="GO:0016625">
    <property type="term" value="F:oxidoreductase activity, acting on the aldehyde or oxo group of donors, iron-sulfur protein as acceptor"/>
    <property type="evidence" value="ECO:0007669"/>
    <property type="project" value="InterPro"/>
</dbReference>
<keyword evidence="5" id="KW-0408">Iron</keyword>
<comment type="caution">
    <text evidence="8">The sequence shown here is derived from an EMBL/GenBank/DDBJ whole genome shotgun (WGS) entry which is preliminary data.</text>
</comment>
<evidence type="ECO:0000256" key="6">
    <source>
        <dbReference type="ARBA" id="ARBA00023014"/>
    </source>
</evidence>
<dbReference type="Gene3D" id="3.30.70.20">
    <property type="match status" value="2"/>
</dbReference>
<dbReference type="PROSITE" id="PS51379">
    <property type="entry name" value="4FE4S_FER_2"/>
    <property type="match status" value="2"/>
</dbReference>
<gene>
    <name evidence="8" type="ORF">ENF18_02175</name>
</gene>
<dbReference type="AlphaFoldDB" id="A0A7C0ZDT5"/>
<keyword evidence="2" id="KW-0004">4Fe-4S</keyword>
<comment type="cofactor">
    <cofactor evidence="1">
        <name>[4Fe-4S] cluster</name>
        <dbReference type="ChEBI" id="CHEBI:49883"/>
    </cofactor>
</comment>
<reference evidence="8" key="1">
    <citation type="journal article" date="2020" name="mSystems">
        <title>Genome- and Community-Level Interaction Insights into Carbon Utilization and Element Cycling Functions of Hydrothermarchaeota in Hydrothermal Sediment.</title>
        <authorList>
            <person name="Zhou Z."/>
            <person name="Liu Y."/>
            <person name="Xu W."/>
            <person name="Pan J."/>
            <person name="Luo Z.H."/>
            <person name="Li M."/>
        </authorList>
    </citation>
    <scope>NUCLEOTIDE SEQUENCE [LARGE SCALE GENOMIC DNA]</scope>
    <source>
        <strain evidence="8">HyVt-102</strain>
    </source>
</reference>
<dbReference type="InterPro" id="IPR017900">
    <property type="entry name" value="4Fe4S_Fe_S_CS"/>
</dbReference>
<keyword evidence="4" id="KW-0677">Repeat</keyword>
<feature type="domain" description="4Fe-4S ferredoxin-type" evidence="7">
    <location>
        <begin position="39"/>
        <end position="68"/>
    </location>
</feature>
<proteinExistence type="predicted"/>
<dbReference type="InterPro" id="IPR017896">
    <property type="entry name" value="4Fe4S_Fe-S-bd"/>
</dbReference>
<dbReference type="Pfam" id="PF12838">
    <property type="entry name" value="Fer4_7"/>
    <property type="match status" value="1"/>
</dbReference>
<evidence type="ECO:0000256" key="1">
    <source>
        <dbReference type="ARBA" id="ARBA00001966"/>
    </source>
</evidence>
<protein>
    <submittedName>
        <fullName evidence="8">4Fe-4S dicluster domain-containing protein</fullName>
    </submittedName>
</protein>
<dbReference type="EMBL" id="DQWE01000099">
    <property type="protein sequence ID" value="HDI82581.1"/>
    <property type="molecule type" value="Genomic_DNA"/>
</dbReference>
<sequence length="107" mass="12441">MNQREPDKKVVFSSVKEMPPMAVSLWSMRYNKTGSWRNLRPIINYEKCVYCQICWKFCPEPAISLEPVEIDGKVKPKPVIDYDYCKGCGICWTECPTNAIETVEEEK</sequence>
<evidence type="ECO:0000256" key="3">
    <source>
        <dbReference type="ARBA" id="ARBA00022723"/>
    </source>
</evidence>
<evidence type="ECO:0000256" key="4">
    <source>
        <dbReference type="ARBA" id="ARBA00022737"/>
    </source>
</evidence>
<accession>A0A7C0ZDT5</accession>
<organism evidence="8">
    <name type="scientific">candidate division WOR-3 bacterium</name>
    <dbReference type="NCBI Taxonomy" id="2052148"/>
    <lineage>
        <taxon>Bacteria</taxon>
        <taxon>Bacteria division WOR-3</taxon>
    </lineage>
</organism>
<evidence type="ECO:0000256" key="2">
    <source>
        <dbReference type="ARBA" id="ARBA00022485"/>
    </source>
</evidence>
<dbReference type="PANTHER" id="PTHR43724">
    <property type="entry name" value="PYRUVATE SYNTHASE SUBUNIT PORD"/>
    <property type="match status" value="1"/>
</dbReference>
<dbReference type="PANTHER" id="PTHR43724:SF1">
    <property type="entry name" value="PYRUVATE SYNTHASE SUBUNIT PORD"/>
    <property type="match status" value="1"/>
</dbReference>
<name>A0A7C0ZDT5_UNCW3</name>
<evidence type="ECO:0000313" key="8">
    <source>
        <dbReference type="EMBL" id="HDI82581.1"/>
    </source>
</evidence>
<keyword evidence="6" id="KW-0411">Iron-sulfur</keyword>